<dbReference type="SUPFAM" id="SSF54197">
    <property type="entry name" value="HIT-like"/>
    <property type="match status" value="1"/>
</dbReference>
<dbReference type="PANTHER" id="PTHR12486:SF5">
    <property type="entry name" value="ADENOSINE 5'-MONOPHOSPHORAMIDASE HINT3"/>
    <property type="match status" value="1"/>
</dbReference>
<dbReference type="InParanoid" id="D8Q487"/>
<dbReference type="Gene3D" id="3.30.428.10">
    <property type="entry name" value="HIT-like"/>
    <property type="match status" value="1"/>
</dbReference>
<dbReference type="GO" id="GO:0000166">
    <property type="term" value="F:nucleotide binding"/>
    <property type="evidence" value="ECO:0007669"/>
    <property type="project" value="UniProtKB-KW"/>
</dbReference>
<dbReference type="OMA" id="SINFLPC"/>
<proteinExistence type="predicted"/>
<dbReference type="EMBL" id="GL377306">
    <property type="protein sequence ID" value="EFI97187.1"/>
    <property type="molecule type" value="Genomic_DNA"/>
</dbReference>
<keyword evidence="2" id="KW-0378">Hydrolase</keyword>
<dbReference type="GO" id="GO:0016787">
    <property type="term" value="F:hydrolase activity"/>
    <property type="evidence" value="ECO:0007669"/>
    <property type="project" value="UniProtKB-KW"/>
</dbReference>
<dbReference type="InterPro" id="IPR036265">
    <property type="entry name" value="HIT-like_sf"/>
</dbReference>
<protein>
    <recommendedName>
        <fullName evidence="6">HIT domain-containing protein</fullName>
    </recommendedName>
</protein>
<evidence type="ECO:0000256" key="2">
    <source>
        <dbReference type="ARBA" id="ARBA00022801"/>
    </source>
</evidence>
<feature type="active site" description="Tele-AMP-histidine intermediate" evidence="3">
    <location>
        <position position="112"/>
    </location>
</feature>
<dbReference type="OrthoDB" id="1915375at2759"/>
<dbReference type="VEuPathDB" id="FungiDB:SCHCODRAFT_02503345"/>
<keyword evidence="5" id="KW-1185">Reference proteome</keyword>
<dbReference type="Proteomes" id="UP000007431">
    <property type="component" value="Unassembled WGS sequence"/>
</dbReference>
<name>D8Q487_SCHCM</name>
<keyword evidence="1" id="KW-0547">Nucleotide-binding</keyword>
<dbReference type="Pfam" id="PF11969">
    <property type="entry name" value="DcpS_C"/>
    <property type="match status" value="1"/>
</dbReference>
<gene>
    <name evidence="4" type="ORF">SCHCODRAFT_55331</name>
</gene>
<reference evidence="4 5" key="1">
    <citation type="journal article" date="2010" name="Nat. Biotechnol.">
        <title>Genome sequence of the model mushroom Schizophyllum commune.</title>
        <authorList>
            <person name="Ohm R.A."/>
            <person name="de Jong J.F."/>
            <person name="Lugones L.G."/>
            <person name="Aerts A."/>
            <person name="Kothe E."/>
            <person name="Stajich J.E."/>
            <person name="de Vries R.P."/>
            <person name="Record E."/>
            <person name="Levasseur A."/>
            <person name="Baker S.E."/>
            <person name="Bartholomew K.A."/>
            <person name="Coutinho P.M."/>
            <person name="Erdmann S."/>
            <person name="Fowler T.J."/>
            <person name="Gathman A.C."/>
            <person name="Lombard V."/>
            <person name="Henrissat B."/>
            <person name="Knabe N."/>
            <person name="Kuees U."/>
            <person name="Lilly W.W."/>
            <person name="Lindquist E."/>
            <person name="Lucas S."/>
            <person name="Magnuson J.K."/>
            <person name="Piumi F."/>
            <person name="Raudaskoski M."/>
            <person name="Salamov A."/>
            <person name="Schmutz J."/>
            <person name="Schwarze F.W.M.R."/>
            <person name="vanKuyk P.A."/>
            <person name="Horton J.S."/>
            <person name="Grigoriev I.V."/>
            <person name="Woesten H.A.B."/>
        </authorList>
    </citation>
    <scope>NUCLEOTIDE SEQUENCE [LARGE SCALE GENOMIC DNA]</scope>
    <source>
        <strain evidence="5">H4-8 / FGSC 9210</strain>
    </source>
</reference>
<dbReference type="InterPro" id="IPR001310">
    <property type="entry name" value="Histidine_triad_HIT"/>
</dbReference>
<dbReference type="eggNOG" id="KOG4359">
    <property type="taxonomic scope" value="Eukaryota"/>
</dbReference>
<sequence>MGNLLDALKRKAHPDCIFCDVTPEKGFNVVAQDDKFVAFHDRNPASKVHVLVIPKDHHRMRFDRASASCLNRRSESFFPERLVRLAANVLTRSWNLGFHIPPFNSINHLHLHVQVLPYRSTIRKLKYRIADGHGSRTKGFSWFATLRQAIAILEKGGRVGVLPC</sequence>
<dbReference type="RefSeq" id="XP_003032090.1">
    <property type="nucleotide sequence ID" value="XM_003032044.1"/>
</dbReference>
<organism evidence="5">
    <name type="scientific">Schizophyllum commune (strain H4-8 / FGSC 9210)</name>
    <name type="common">Split gill fungus</name>
    <dbReference type="NCBI Taxonomy" id="578458"/>
    <lineage>
        <taxon>Eukaryota</taxon>
        <taxon>Fungi</taxon>
        <taxon>Dikarya</taxon>
        <taxon>Basidiomycota</taxon>
        <taxon>Agaricomycotina</taxon>
        <taxon>Agaricomycetes</taxon>
        <taxon>Agaricomycetidae</taxon>
        <taxon>Agaricales</taxon>
        <taxon>Schizophyllaceae</taxon>
        <taxon>Schizophyllum</taxon>
    </lineage>
</organism>
<evidence type="ECO:0008006" key="6">
    <source>
        <dbReference type="Google" id="ProtNLM"/>
    </source>
</evidence>
<dbReference type="AlphaFoldDB" id="D8Q487"/>
<evidence type="ECO:0000313" key="5">
    <source>
        <dbReference type="Proteomes" id="UP000007431"/>
    </source>
</evidence>
<dbReference type="PRINTS" id="PR00332">
    <property type="entry name" value="HISTRIAD"/>
</dbReference>
<dbReference type="PANTHER" id="PTHR12486">
    <property type="entry name" value="APRATAXIN-RELATED"/>
    <property type="match status" value="1"/>
</dbReference>
<dbReference type="KEGG" id="scm:SCHCO_02503345"/>
<dbReference type="STRING" id="578458.D8Q487"/>
<accession>D8Q487</accession>
<dbReference type="GeneID" id="9596176"/>
<evidence type="ECO:0000256" key="1">
    <source>
        <dbReference type="ARBA" id="ARBA00022741"/>
    </source>
</evidence>
<evidence type="ECO:0000313" key="4">
    <source>
        <dbReference type="EMBL" id="EFI97187.1"/>
    </source>
</evidence>
<dbReference type="HOGENOM" id="CLU_056776_4_1_1"/>
<evidence type="ECO:0000256" key="3">
    <source>
        <dbReference type="PIRSR" id="PIRSR601310-1"/>
    </source>
</evidence>